<dbReference type="GO" id="GO:0000976">
    <property type="term" value="F:transcription cis-regulatory region binding"/>
    <property type="evidence" value="ECO:0007669"/>
    <property type="project" value="TreeGrafter"/>
</dbReference>
<evidence type="ECO:0000256" key="4">
    <source>
        <dbReference type="ARBA" id="ARBA00023125"/>
    </source>
</evidence>
<evidence type="ECO:0000256" key="1">
    <source>
        <dbReference type="ARBA" id="ARBA00022553"/>
    </source>
</evidence>
<keyword evidence="4 6" id="KW-0238">DNA-binding</keyword>
<evidence type="ECO:0000313" key="9">
    <source>
        <dbReference type="Proteomes" id="UP000195787"/>
    </source>
</evidence>
<dbReference type="GO" id="GO:0005829">
    <property type="term" value="C:cytosol"/>
    <property type="evidence" value="ECO:0007669"/>
    <property type="project" value="TreeGrafter"/>
</dbReference>
<dbReference type="CDD" id="cd00383">
    <property type="entry name" value="trans_reg_C"/>
    <property type="match status" value="1"/>
</dbReference>
<dbReference type="GO" id="GO:0000156">
    <property type="term" value="F:phosphorelay response regulator activity"/>
    <property type="evidence" value="ECO:0007669"/>
    <property type="project" value="TreeGrafter"/>
</dbReference>
<dbReference type="PANTHER" id="PTHR48111:SF1">
    <property type="entry name" value="TWO-COMPONENT RESPONSE REGULATOR ORR33"/>
    <property type="match status" value="1"/>
</dbReference>
<dbReference type="EMBL" id="FUHU01000041">
    <property type="protein sequence ID" value="SJM64696.1"/>
    <property type="molecule type" value="Genomic_DNA"/>
</dbReference>
<accession>A0A1R4G963</accession>
<dbReference type="GeneID" id="303173542"/>
<evidence type="ECO:0000256" key="3">
    <source>
        <dbReference type="ARBA" id="ARBA00023015"/>
    </source>
</evidence>
<dbReference type="AlphaFoldDB" id="A0A1R4G963"/>
<proteinExistence type="predicted"/>
<name>A0A1R4G963_9MICO</name>
<dbReference type="PANTHER" id="PTHR48111">
    <property type="entry name" value="REGULATOR OF RPOS"/>
    <property type="match status" value="1"/>
</dbReference>
<dbReference type="Gene3D" id="1.10.10.10">
    <property type="entry name" value="Winged helix-like DNA-binding domain superfamily/Winged helix DNA-binding domain"/>
    <property type="match status" value="1"/>
</dbReference>
<dbReference type="GO" id="GO:0006355">
    <property type="term" value="P:regulation of DNA-templated transcription"/>
    <property type="evidence" value="ECO:0007669"/>
    <property type="project" value="InterPro"/>
</dbReference>
<keyword evidence="1" id="KW-0597">Phosphoprotein</keyword>
<feature type="domain" description="OmpR/PhoB-type" evidence="7">
    <location>
        <begin position="110"/>
        <end position="209"/>
    </location>
</feature>
<sequence length="226" mass="24799">MSLAITDIQTRTDITEATAQQRPNVHAVPAEPEARGFVLYIGLGDDAQELDGVDLATLVRELREHTARVAPSAQTHAAVALAPAGAGGRDIDVVRRALHDPALRTSEVAEEQPEEEGVTIDFARNRVTVDGNTVALTYKEFELLQSIVLRTGRAVAREDLIDLVWPDSDADERPNARTVDVHIRRLRAKLGSYADIIRTVRGEGYRFDGHPDVAVRTGLHRSPDVF</sequence>
<dbReference type="GO" id="GO:0032993">
    <property type="term" value="C:protein-DNA complex"/>
    <property type="evidence" value="ECO:0007669"/>
    <property type="project" value="TreeGrafter"/>
</dbReference>
<evidence type="ECO:0000256" key="6">
    <source>
        <dbReference type="PROSITE-ProRule" id="PRU01091"/>
    </source>
</evidence>
<feature type="DNA-binding region" description="OmpR/PhoB-type" evidence="6">
    <location>
        <begin position="110"/>
        <end position="209"/>
    </location>
</feature>
<dbReference type="InterPro" id="IPR039420">
    <property type="entry name" value="WalR-like"/>
</dbReference>
<dbReference type="PROSITE" id="PS51755">
    <property type="entry name" value="OMPR_PHOB"/>
    <property type="match status" value="1"/>
</dbReference>
<keyword evidence="2" id="KW-0902">Two-component regulatory system</keyword>
<dbReference type="OrthoDB" id="8927943at2"/>
<dbReference type="Pfam" id="PF00486">
    <property type="entry name" value="Trans_reg_C"/>
    <property type="match status" value="1"/>
</dbReference>
<dbReference type="RefSeq" id="WP_086992404.1">
    <property type="nucleotide sequence ID" value="NZ_FUHU01000041.1"/>
</dbReference>
<organism evidence="8 9">
    <name type="scientific">Agrococcus casei LMG 22410</name>
    <dbReference type="NCBI Taxonomy" id="1255656"/>
    <lineage>
        <taxon>Bacteria</taxon>
        <taxon>Bacillati</taxon>
        <taxon>Actinomycetota</taxon>
        <taxon>Actinomycetes</taxon>
        <taxon>Micrococcales</taxon>
        <taxon>Microbacteriaceae</taxon>
        <taxon>Agrococcus</taxon>
    </lineage>
</organism>
<dbReference type="InterPro" id="IPR016032">
    <property type="entry name" value="Sig_transdc_resp-reg_C-effctor"/>
</dbReference>
<evidence type="ECO:0000256" key="5">
    <source>
        <dbReference type="ARBA" id="ARBA00023163"/>
    </source>
</evidence>
<keyword evidence="9" id="KW-1185">Reference proteome</keyword>
<protein>
    <submittedName>
        <fullName evidence="8">Phosphate regulon transcriptional regulatory protein PhoB (SphR)</fullName>
    </submittedName>
</protein>
<dbReference type="Proteomes" id="UP000195787">
    <property type="component" value="Unassembled WGS sequence"/>
</dbReference>
<evidence type="ECO:0000259" key="7">
    <source>
        <dbReference type="PROSITE" id="PS51755"/>
    </source>
</evidence>
<gene>
    <name evidence="8" type="ORF">CZ674_09990</name>
</gene>
<dbReference type="InterPro" id="IPR036388">
    <property type="entry name" value="WH-like_DNA-bd_sf"/>
</dbReference>
<reference evidence="8 9" key="1">
    <citation type="submission" date="2017-02" db="EMBL/GenBank/DDBJ databases">
        <authorList>
            <person name="Peterson S.W."/>
        </authorList>
    </citation>
    <scope>NUCLEOTIDE SEQUENCE [LARGE SCALE GENOMIC DNA]</scope>
    <source>
        <strain evidence="8 9">LMG 22410</strain>
    </source>
</reference>
<keyword evidence="3" id="KW-0805">Transcription regulation</keyword>
<evidence type="ECO:0000256" key="2">
    <source>
        <dbReference type="ARBA" id="ARBA00023012"/>
    </source>
</evidence>
<keyword evidence="5" id="KW-0804">Transcription</keyword>
<dbReference type="SMART" id="SM00862">
    <property type="entry name" value="Trans_reg_C"/>
    <property type="match status" value="1"/>
</dbReference>
<dbReference type="SUPFAM" id="SSF46894">
    <property type="entry name" value="C-terminal effector domain of the bipartite response regulators"/>
    <property type="match status" value="1"/>
</dbReference>
<evidence type="ECO:0000313" key="8">
    <source>
        <dbReference type="EMBL" id="SJM64696.1"/>
    </source>
</evidence>
<dbReference type="InterPro" id="IPR001867">
    <property type="entry name" value="OmpR/PhoB-type_DNA-bd"/>
</dbReference>